<sequence>MVISFSASCRSYGTCPHGGKRRARVGNQGKTLYEHLMGKRLIRDLFNSKGVLLIAAATVLDAGHADILEDNGMILTVRDVEEVGHDGRMSVVLLNRNLDEAIAVVKGLFDHIRITRQIPLAEIRTRVIPVIRQSAERLHLFQLFTMLQVKHDYIYRHSVAVGAVSMLLGKWLRLSEAELLQLTTAAVLHDIGKTQIPLELLNKPERLSDDEFDTMKRHTLIGFEMIRKTVGTTQRQASVALQHHERIDGSGYPFGLRDDKIDLFSRIVAVADVFHAMTSKTVYRDPSPMYEVLKQLESGAYGMFDPVVVTLLIQKFMQALIGYEVMLTDGTRAKIVLIHPHHQTRPLVQAGDRFIDLSKEYSVHIERVFPSDDGEQAR</sequence>
<gene>
    <name evidence="2" type="ORF">FE784_16040</name>
</gene>
<dbReference type="NCBIfam" id="TIGR00277">
    <property type="entry name" value="HDIG"/>
    <property type="match status" value="1"/>
</dbReference>
<accession>A0A5C4T896</accession>
<name>A0A5C4T896_9BACL</name>
<dbReference type="Pfam" id="PF13487">
    <property type="entry name" value="HD_5"/>
    <property type="match status" value="1"/>
</dbReference>
<dbReference type="CDD" id="cd00077">
    <property type="entry name" value="HDc"/>
    <property type="match status" value="1"/>
</dbReference>
<dbReference type="SUPFAM" id="SSF109604">
    <property type="entry name" value="HD-domain/PDEase-like"/>
    <property type="match status" value="1"/>
</dbReference>
<dbReference type="InterPro" id="IPR037522">
    <property type="entry name" value="HD_GYP_dom"/>
</dbReference>
<dbReference type="InterPro" id="IPR006675">
    <property type="entry name" value="HDIG_dom"/>
</dbReference>
<dbReference type="Proteomes" id="UP000307943">
    <property type="component" value="Unassembled WGS sequence"/>
</dbReference>
<dbReference type="Gene3D" id="1.10.3210.10">
    <property type="entry name" value="Hypothetical protein af1432"/>
    <property type="match status" value="1"/>
</dbReference>
<evidence type="ECO:0000313" key="3">
    <source>
        <dbReference type="Proteomes" id="UP000307943"/>
    </source>
</evidence>
<dbReference type="PROSITE" id="PS51832">
    <property type="entry name" value="HD_GYP"/>
    <property type="match status" value="1"/>
</dbReference>
<evidence type="ECO:0000259" key="1">
    <source>
        <dbReference type="PROSITE" id="PS51832"/>
    </source>
</evidence>
<comment type="caution">
    <text evidence="2">The sequence shown here is derived from an EMBL/GenBank/DDBJ whole genome shotgun (WGS) entry which is preliminary data.</text>
</comment>
<evidence type="ECO:0000313" key="2">
    <source>
        <dbReference type="EMBL" id="TNJ65323.1"/>
    </source>
</evidence>
<dbReference type="OrthoDB" id="9759601at2"/>
<feature type="domain" description="HD-GYP" evidence="1">
    <location>
        <begin position="132"/>
        <end position="328"/>
    </location>
</feature>
<proteinExistence type="predicted"/>
<dbReference type="InterPro" id="IPR003607">
    <property type="entry name" value="HD/PDEase_dom"/>
</dbReference>
<dbReference type="AlphaFoldDB" id="A0A5C4T896"/>
<dbReference type="SMART" id="SM00471">
    <property type="entry name" value="HDc"/>
    <property type="match status" value="1"/>
</dbReference>
<reference evidence="2 3" key="1">
    <citation type="submission" date="2019-05" db="EMBL/GenBank/DDBJ databases">
        <title>We sequenced the genome of Paenibacillus hemerocallicola KCTC 33185 for further insight into its adaptation and study the phylogeny of Paenibacillus.</title>
        <authorList>
            <person name="Narsing Rao M.P."/>
        </authorList>
    </citation>
    <scope>NUCLEOTIDE SEQUENCE [LARGE SCALE GENOMIC DNA]</scope>
    <source>
        <strain evidence="2 3">KCTC 33185</strain>
    </source>
</reference>
<organism evidence="2 3">
    <name type="scientific">Paenibacillus hemerocallicola</name>
    <dbReference type="NCBI Taxonomy" id="1172614"/>
    <lineage>
        <taxon>Bacteria</taxon>
        <taxon>Bacillati</taxon>
        <taxon>Bacillota</taxon>
        <taxon>Bacilli</taxon>
        <taxon>Bacillales</taxon>
        <taxon>Paenibacillaceae</taxon>
        <taxon>Paenibacillus</taxon>
    </lineage>
</organism>
<dbReference type="EMBL" id="VDCQ01000020">
    <property type="protein sequence ID" value="TNJ65323.1"/>
    <property type="molecule type" value="Genomic_DNA"/>
</dbReference>
<protein>
    <submittedName>
        <fullName evidence="2">HD-GYP domain-containing protein</fullName>
    </submittedName>
</protein>
<dbReference type="PANTHER" id="PTHR43155:SF2">
    <property type="entry name" value="CYCLIC DI-GMP PHOSPHODIESTERASE PA4108"/>
    <property type="match status" value="1"/>
</dbReference>
<dbReference type="PANTHER" id="PTHR43155">
    <property type="entry name" value="CYCLIC DI-GMP PHOSPHODIESTERASE PA4108-RELATED"/>
    <property type="match status" value="1"/>
</dbReference>
<keyword evidence="3" id="KW-1185">Reference proteome</keyword>